<gene>
    <name evidence="7" type="ORF">EYE40_06510</name>
</gene>
<protein>
    <submittedName>
        <fullName evidence="7">Copper resistance protein CopC</fullName>
    </submittedName>
</protein>
<keyword evidence="2" id="KW-0186">Copper</keyword>
<keyword evidence="8" id="KW-1185">Reference proteome</keyword>
<keyword evidence="1 5" id="KW-0732">Signal</keyword>
<keyword evidence="4" id="KW-0472">Membrane</keyword>
<dbReference type="InterPro" id="IPR007348">
    <property type="entry name" value="CopC_dom"/>
</dbReference>
<feature type="signal peptide" evidence="5">
    <location>
        <begin position="1"/>
        <end position="31"/>
    </location>
</feature>
<dbReference type="InterPro" id="IPR014755">
    <property type="entry name" value="Cu-Rt/internalin_Ig-like"/>
</dbReference>
<evidence type="ECO:0000256" key="5">
    <source>
        <dbReference type="SAM" id="SignalP"/>
    </source>
</evidence>
<feature type="chain" id="PRO_5020461850" evidence="5">
    <location>
        <begin position="32"/>
        <end position="203"/>
    </location>
</feature>
<dbReference type="Proteomes" id="UP000294194">
    <property type="component" value="Unassembled WGS sequence"/>
</dbReference>
<proteinExistence type="predicted"/>
<evidence type="ECO:0000313" key="7">
    <source>
        <dbReference type="EMBL" id="TBN57081.1"/>
    </source>
</evidence>
<dbReference type="RefSeq" id="WP_130981192.1">
    <property type="nucleotide sequence ID" value="NZ_SISG01000001.1"/>
</dbReference>
<reference evidence="8" key="1">
    <citation type="submission" date="2019-02" db="EMBL/GenBank/DDBJ databases">
        <title>Glaciihabitans arcticus sp. nov., a psychrotolerant bacterium isolated from polar soil.</title>
        <authorList>
            <person name="Dahal R.H."/>
        </authorList>
    </citation>
    <scope>NUCLEOTIDE SEQUENCE [LARGE SCALE GENOMIC DNA]</scope>
    <source>
        <strain evidence="8">RP-3-7</strain>
    </source>
</reference>
<dbReference type="AlphaFoldDB" id="A0A4Q9GR03"/>
<feature type="domain" description="CopC" evidence="6">
    <location>
        <begin position="32"/>
        <end position="128"/>
    </location>
</feature>
<dbReference type="SUPFAM" id="SSF81296">
    <property type="entry name" value="E set domains"/>
    <property type="match status" value="1"/>
</dbReference>
<evidence type="ECO:0000256" key="4">
    <source>
        <dbReference type="SAM" id="Phobius"/>
    </source>
</evidence>
<feature type="region of interest" description="Disordered" evidence="3">
    <location>
        <begin position="132"/>
        <end position="169"/>
    </location>
</feature>
<dbReference type="InterPro" id="IPR006311">
    <property type="entry name" value="TAT_signal"/>
</dbReference>
<keyword evidence="4" id="KW-0812">Transmembrane</keyword>
<dbReference type="Pfam" id="PF04234">
    <property type="entry name" value="CopC"/>
    <property type="match status" value="1"/>
</dbReference>
<evidence type="ECO:0000256" key="1">
    <source>
        <dbReference type="ARBA" id="ARBA00022729"/>
    </source>
</evidence>
<organism evidence="7 8">
    <name type="scientific">Glaciihabitans arcticus</name>
    <dbReference type="NCBI Taxonomy" id="2668039"/>
    <lineage>
        <taxon>Bacteria</taxon>
        <taxon>Bacillati</taxon>
        <taxon>Actinomycetota</taxon>
        <taxon>Actinomycetes</taxon>
        <taxon>Micrococcales</taxon>
        <taxon>Microbacteriaceae</taxon>
        <taxon>Glaciihabitans</taxon>
    </lineage>
</organism>
<name>A0A4Q9GR03_9MICO</name>
<dbReference type="PROSITE" id="PS51318">
    <property type="entry name" value="TAT"/>
    <property type="match status" value="1"/>
</dbReference>
<dbReference type="GO" id="GO:0042597">
    <property type="term" value="C:periplasmic space"/>
    <property type="evidence" value="ECO:0007669"/>
    <property type="project" value="InterPro"/>
</dbReference>
<evidence type="ECO:0000256" key="2">
    <source>
        <dbReference type="ARBA" id="ARBA00023008"/>
    </source>
</evidence>
<comment type="caution">
    <text evidence="7">The sequence shown here is derived from an EMBL/GenBank/DDBJ whole genome shotgun (WGS) entry which is preliminary data.</text>
</comment>
<accession>A0A4Q9GR03</accession>
<evidence type="ECO:0000259" key="6">
    <source>
        <dbReference type="Pfam" id="PF04234"/>
    </source>
</evidence>
<dbReference type="GO" id="GO:0046688">
    <property type="term" value="P:response to copper ion"/>
    <property type="evidence" value="ECO:0007669"/>
    <property type="project" value="InterPro"/>
</dbReference>
<dbReference type="GO" id="GO:0005507">
    <property type="term" value="F:copper ion binding"/>
    <property type="evidence" value="ECO:0007669"/>
    <property type="project" value="InterPro"/>
</dbReference>
<dbReference type="Gene3D" id="2.60.40.1220">
    <property type="match status" value="1"/>
</dbReference>
<evidence type="ECO:0000256" key="3">
    <source>
        <dbReference type="SAM" id="MobiDB-lite"/>
    </source>
</evidence>
<dbReference type="EMBL" id="SISG01000001">
    <property type="protein sequence ID" value="TBN57081.1"/>
    <property type="molecule type" value="Genomic_DNA"/>
</dbReference>
<keyword evidence="4" id="KW-1133">Transmembrane helix</keyword>
<feature type="transmembrane region" description="Helical" evidence="4">
    <location>
        <begin position="177"/>
        <end position="198"/>
    </location>
</feature>
<evidence type="ECO:0000313" key="8">
    <source>
        <dbReference type="Proteomes" id="UP000294194"/>
    </source>
</evidence>
<dbReference type="InterPro" id="IPR014756">
    <property type="entry name" value="Ig_E-set"/>
</dbReference>
<sequence>MSTVSRLAALATVGALVAVLPVLGLAAPAQAHNSLVSSTPQDGETLTELPEEFSVTTSDQLLDLVGDGTAFGLQILDDAGRYYGDGCLTISDATLSMPAAIGEPGDYTFIWQVVSADGHPVSDEFDFTWAPSGDVTASEGSSAPPVCGEDSAGDSGTRTPTAAPEQQGEAGVDTSSLFWIGGTVLAVLVAVGVTLLLIRPRKK</sequence>